<keyword evidence="1" id="KW-1133">Transmembrane helix</keyword>
<dbReference type="InterPro" id="IPR042099">
    <property type="entry name" value="ANL_N_sf"/>
</dbReference>
<accession>A0A445KPD3</accession>
<proteinExistence type="predicted"/>
<dbReference type="AlphaFoldDB" id="A0A445KPD3"/>
<sequence length="478" mass="53507">MGKSMGELRVEELVNAGGIRVEEGNELYRVLRDILSEFQSPSHIWRQTVTRRLLKPSYPHISISTTLFITLNILPSHSIASLLCISLLLCLSLTTTSTQMLIHVSFLRFDFREQSKHTNLGCLMETHAPNLLGPSYKDPITSFHLFHKFFVQHPRASSLPSPTSNSLLSFLLCILNMHHLFVQLYWSLILKELSVSFVEPPKCILDTSDPSKHGGTWLPPLFGEMKVLMILRFNHIMLKQFRHQVMLVANAIDVTFSKGDAIAIDMQMTVNAVIIYLAIVLAGCVVCYQFVPNGTQCPEDVACVGEVGLFPIYMGATDRLLNADNEEVYFKGMPIYKGKVLRRHGDIIKRTAGGRFIGQGRADDTMNLGGIKTSSVEIEHVCDRANKGILETAAISVSPANGGPEQLVIFAVLKKGYNSNAETLKRKFSKAIQSNLNPLFKVSLVKIVPDFPRTASNKLLRRVLRDQMKRELSIQSRL</sequence>
<gene>
    <name evidence="3" type="ORF">D0Y65_012413</name>
</gene>
<feature type="transmembrane region" description="Helical" evidence="1">
    <location>
        <begin position="57"/>
        <end position="74"/>
    </location>
</feature>
<dbReference type="SUPFAM" id="SSF56801">
    <property type="entry name" value="Acetyl-CoA synthetase-like"/>
    <property type="match status" value="1"/>
</dbReference>
<dbReference type="Pfam" id="PF13193">
    <property type="entry name" value="AMP-binding_C"/>
    <property type="match status" value="1"/>
</dbReference>
<feature type="transmembrane region" description="Helical" evidence="1">
    <location>
        <begin position="273"/>
        <end position="291"/>
    </location>
</feature>
<dbReference type="PANTHER" id="PTHR44378">
    <property type="entry name" value="ACYL-ACTIVATING ENZYME 17, PEROXISOMAL-RELATED"/>
    <property type="match status" value="1"/>
</dbReference>
<keyword evidence="4" id="KW-1185">Reference proteome</keyword>
<reference evidence="3 4" key="1">
    <citation type="submission" date="2018-09" db="EMBL/GenBank/DDBJ databases">
        <title>A high-quality reference genome of wild soybean provides a powerful tool to mine soybean genomes.</title>
        <authorList>
            <person name="Xie M."/>
            <person name="Chung C.Y.L."/>
            <person name="Li M.-W."/>
            <person name="Wong F.-L."/>
            <person name="Chan T.-F."/>
            <person name="Lam H.-M."/>
        </authorList>
    </citation>
    <scope>NUCLEOTIDE SEQUENCE [LARGE SCALE GENOMIC DNA]</scope>
    <source>
        <strain evidence="4">cv. W05</strain>
        <tissue evidence="3">Hypocotyl of etiolated seedlings</tissue>
    </source>
</reference>
<organism evidence="3 4">
    <name type="scientific">Glycine soja</name>
    <name type="common">Wild soybean</name>
    <dbReference type="NCBI Taxonomy" id="3848"/>
    <lineage>
        <taxon>Eukaryota</taxon>
        <taxon>Viridiplantae</taxon>
        <taxon>Streptophyta</taxon>
        <taxon>Embryophyta</taxon>
        <taxon>Tracheophyta</taxon>
        <taxon>Spermatophyta</taxon>
        <taxon>Magnoliopsida</taxon>
        <taxon>eudicotyledons</taxon>
        <taxon>Gunneridae</taxon>
        <taxon>Pentapetalae</taxon>
        <taxon>rosids</taxon>
        <taxon>fabids</taxon>
        <taxon>Fabales</taxon>
        <taxon>Fabaceae</taxon>
        <taxon>Papilionoideae</taxon>
        <taxon>50 kb inversion clade</taxon>
        <taxon>NPAAA clade</taxon>
        <taxon>indigoferoid/millettioid clade</taxon>
        <taxon>Phaseoleae</taxon>
        <taxon>Glycine</taxon>
        <taxon>Glycine subgen. Soja</taxon>
    </lineage>
</organism>
<name>A0A445KPD3_GLYSO</name>
<evidence type="ECO:0000313" key="4">
    <source>
        <dbReference type="Proteomes" id="UP000289340"/>
    </source>
</evidence>
<evidence type="ECO:0000313" key="3">
    <source>
        <dbReference type="EMBL" id="RZC12634.1"/>
    </source>
</evidence>
<protein>
    <recommendedName>
        <fullName evidence="2">AMP-binding enzyme C-terminal domain-containing protein</fullName>
    </recommendedName>
</protein>
<evidence type="ECO:0000256" key="1">
    <source>
        <dbReference type="SAM" id="Phobius"/>
    </source>
</evidence>
<dbReference type="InterPro" id="IPR045851">
    <property type="entry name" value="AMP-bd_C_sf"/>
</dbReference>
<dbReference type="InterPro" id="IPR025110">
    <property type="entry name" value="AMP-bd_C"/>
</dbReference>
<evidence type="ECO:0000259" key="2">
    <source>
        <dbReference type="Pfam" id="PF13193"/>
    </source>
</evidence>
<dbReference type="Gene3D" id="3.40.50.12780">
    <property type="entry name" value="N-terminal domain of ligase-like"/>
    <property type="match status" value="1"/>
</dbReference>
<feature type="transmembrane region" description="Helical" evidence="1">
    <location>
        <begin position="80"/>
        <end position="102"/>
    </location>
</feature>
<dbReference type="Gene3D" id="3.30.300.30">
    <property type="match status" value="1"/>
</dbReference>
<feature type="domain" description="AMP-binding enzyme C-terminal" evidence="2">
    <location>
        <begin position="386"/>
        <end position="458"/>
    </location>
</feature>
<keyword evidence="1" id="KW-0472">Membrane</keyword>
<comment type="caution">
    <text evidence="3">The sequence shown here is derived from an EMBL/GenBank/DDBJ whole genome shotgun (WGS) entry which is preliminary data.</text>
</comment>
<dbReference type="Proteomes" id="UP000289340">
    <property type="component" value="Chromosome 5"/>
</dbReference>
<dbReference type="EMBL" id="QZWG01000005">
    <property type="protein sequence ID" value="RZC12634.1"/>
    <property type="molecule type" value="Genomic_DNA"/>
</dbReference>
<keyword evidence="1" id="KW-0812">Transmembrane</keyword>
<dbReference type="PANTHER" id="PTHR44378:SF1">
    <property type="entry name" value="ACYL-ACTIVATING ENZYME 18, PEROXISOMAL-RELATED"/>
    <property type="match status" value="1"/>
</dbReference>